<evidence type="ECO:0000313" key="2">
    <source>
        <dbReference type="Proteomes" id="UP001063350"/>
    </source>
</evidence>
<protein>
    <recommendedName>
        <fullName evidence="3">ABC transporter ATP-binding protein</fullName>
    </recommendedName>
</protein>
<dbReference type="EMBL" id="AP024233">
    <property type="protein sequence ID" value="BCO10842.1"/>
    <property type="molecule type" value="Genomic_DNA"/>
</dbReference>
<dbReference type="InterPro" id="IPR027417">
    <property type="entry name" value="P-loop_NTPase"/>
</dbReference>
<reference evidence="1" key="1">
    <citation type="submission" date="2020-12" db="EMBL/GenBank/DDBJ databases">
        <title>Desulfobium dissulfuricans gen. nov., sp. nov., a novel mesophilic, sulfate-reducing bacterium isolated from a deep-sea hydrothermal vent.</title>
        <authorList>
            <person name="Hashimoto Y."/>
            <person name="Tame A."/>
            <person name="Sawayama S."/>
            <person name="Miyazaki J."/>
            <person name="Takai K."/>
            <person name="Nakagawa S."/>
        </authorList>
    </citation>
    <scope>NUCLEOTIDE SEQUENCE</scope>
    <source>
        <strain evidence="1">GF1</strain>
    </source>
</reference>
<sequence length="57" mass="6491">MTDQAAQRETGKEEIAILIRNMHKWYGDFHVLKDINLTVKRGNGLSSVVRRVAVNPL</sequence>
<gene>
    <name evidence="1" type="ORF">GF1_32180</name>
</gene>
<dbReference type="Proteomes" id="UP001063350">
    <property type="component" value="Chromosome"/>
</dbReference>
<name>A0A915XL35_9BACT</name>
<dbReference type="AlphaFoldDB" id="A0A915XL35"/>
<evidence type="ECO:0008006" key="3">
    <source>
        <dbReference type="Google" id="ProtNLM"/>
    </source>
</evidence>
<keyword evidence="2" id="KW-1185">Reference proteome</keyword>
<proteinExistence type="predicted"/>
<dbReference type="KEGG" id="ddu:GF1_32180"/>
<accession>A0A915XL35</accession>
<organism evidence="1 2">
    <name type="scientific">Desulfolithobacter dissulfuricans</name>
    <dbReference type="NCBI Taxonomy" id="2795293"/>
    <lineage>
        <taxon>Bacteria</taxon>
        <taxon>Pseudomonadati</taxon>
        <taxon>Thermodesulfobacteriota</taxon>
        <taxon>Desulfobulbia</taxon>
        <taxon>Desulfobulbales</taxon>
        <taxon>Desulfobulbaceae</taxon>
        <taxon>Desulfolithobacter</taxon>
    </lineage>
</organism>
<dbReference type="SUPFAM" id="SSF52540">
    <property type="entry name" value="P-loop containing nucleoside triphosphate hydrolases"/>
    <property type="match status" value="1"/>
</dbReference>
<evidence type="ECO:0000313" key="1">
    <source>
        <dbReference type="EMBL" id="BCO10842.1"/>
    </source>
</evidence>